<sequence>MSLETEVTQLQQDIGDLVIASESLTAEVTGKINDINTTLTGAVSQAQSDVTAAVTQAQSDVSAAVTQAQSNVSTAIASLPDAIALDGTSVTTAQIPFAQGVNVINSVTCDTLSASGSISTSSGFDSPSVYVHGVAHDLTIEDDGSQIMLRSSSMGTHLVFRGKDGGGTYHNNFRISQISGSVDARGVFNASQSFDVAEMMEWADGNPDAEDRVGYSVIATANGKIRKAQAGETPIGVISGIAALKMGTAWDGWSGRYRKDAFLRPMKNADGSQVENPDYNASHDYAPRDERAEWAPVGLLGQVPLRKGQPTASNWIKMRDLSADVELWLVR</sequence>
<organism evidence="2 3">
    <name type="scientific">Magnetofaba australis IT-1</name>
    <dbReference type="NCBI Taxonomy" id="1434232"/>
    <lineage>
        <taxon>Bacteria</taxon>
        <taxon>Pseudomonadati</taxon>
        <taxon>Pseudomonadota</taxon>
        <taxon>Magnetococcia</taxon>
        <taxon>Magnetococcales</taxon>
        <taxon>Magnetococcaceae</taxon>
        <taxon>Magnetofaba</taxon>
    </lineage>
</organism>
<evidence type="ECO:0000259" key="1">
    <source>
        <dbReference type="Pfam" id="PF11962"/>
    </source>
</evidence>
<dbReference type="STRING" id="1434232.MAIT1_01673"/>
<dbReference type="RefSeq" id="WP_085443524.1">
    <property type="nucleotide sequence ID" value="NZ_LVJN01000020.1"/>
</dbReference>
<proteinExistence type="predicted"/>
<dbReference type="OrthoDB" id="564699at2"/>
<protein>
    <recommendedName>
        <fullName evidence="1">Peptidase G2 IMC autoproteolytic cleavage domain-containing protein</fullName>
    </recommendedName>
</protein>
<dbReference type="AlphaFoldDB" id="A0A1Y2K222"/>
<dbReference type="InterPro" id="IPR021865">
    <property type="entry name" value="Peptidase_G2"/>
</dbReference>
<feature type="domain" description="Peptidase G2 IMC autoproteolytic cleavage" evidence="1">
    <location>
        <begin position="167"/>
        <end position="306"/>
    </location>
</feature>
<dbReference type="Pfam" id="PF11962">
    <property type="entry name" value="Peptidase_G2"/>
    <property type="match status" value="1"/>
</dbReference>
<evidence type="ECO:0000313" key="2">
    <source>
        <dbReference type="EMBL" id="OSM01656.1"/>
    </source>
</evidence>
<name>A0A1Y2K222_9PROT</name>
<dbReference type="Proteomes" id="UP000194003">
    <property type="component" value="Unassembled WGS sequence"/>
</dbReference>
<dbReference type="EMBL" id="LVJN01000020">
    <property type="protein sequence ID" value="OSM01656.1"/>
    <property type="molecule type" value="Genomic_DNA"/>
</dbReference>
<dbReference type="Gene3D" id="2.40.300.10">
    <property type="entry name" value="Head decoration protein D"/>
    <property type="match status" value="2"/>
</dbReference>
<evidence type="ECO:0000313" key="3">
    <source>
        <dbReference type="Proteomes" id="UP000194003"/>
    </source>
</evidence>
<keyword evidence="3" id="KW-1185">Reference proteome</keyword>
<accession>A0A1Y2K222</accession>
<gene>
    <name evidence="2" type="ORF">MAIT1_01673</name>
</gene>
<reference evidence="2 3" key="1">
    <citation type="journal article" date="2016" name="BMC Genomics">
        <title>Combined genomic and structural analyses of a cultured magnetotactic bacterium reveals its niche adaptation to a dynamic environment.</title>
        <authorList>
            <person name="Araujo A.C."/>
            <person name="Morillo V."/>
            <person name="Cypriano J."/>
            <person name="Teixeira L.C."/>
            <person name="Leao P."/>
            <person name="Lyra S."/>
            <person name="Almeida L.G."/>
            <person name="Bazylinski D.A."/>
            <person name="Vasconcellos A.T."/>
            <person name="Abreu F."/>
            <person name="Lins U."/>
        </authorList>
    </citation>
    <scope>NUCLEOTIDE SEQUENCE [LARGE SCALE GENOMIC DNA]</scope>
    <source>
        <strain evidence="2 3">IT-1</strain>
    </source>
</reference>
<comment type="caution">
    <text evidence="2">The sequence shown here is derived from an EMBL/GenBank/DDBJ whole genome shotgun (WGS) entry which is preliminary data.</text>
</comment>